<reference evidence="7" key="2">
    <citation type="journal article" date="2019" name="Nat. Med.">
        <title>A library of human gut bacterial isolates paired with longitudinal multiomics data enables mechanistic microbiome research.</title>
        <authorList>
            <person name="Poyet M."/>
            <person name="Groussin M."/>
            <person name="Gibbons S.M."/>
            <person name="Avila-Pacheco J."/>
            <person name="Jiang X."/>
            <person name="Kearney S.M."/>
            <person name="Perrotta A.R."/>
            <person name="Berdy B."/>
            <person name="Zhao S."/>
            <person name="Lieberman T.D."/>
            <person name="Swanson P.K."/>
            <person name="Smith M."/>
            <person name="Roesemann S."/>
            <person name="Alexander J.E."/>
            <person name="Rich S.A."/>
            <person name="Livny J."/>
            <person name="Vlamakis H."/>
            <person name="Clish C."/>
            <person name="Bullock K."/>
            <person name="Deik A."/>
            <person name="Scott J."/>
            <person name="Pierce K.A."/>
            <person name="Xavier R.J."/>
            <person name="Alm E.J."/>
        </authorList>
    </citation>
    <scope>NUCLEOTIDE SEQUENCE</scope>
    <source>
        <strain evidence="7">BIOML-A12</strain>
    </source>
</reference>
<evidence type="ECO:0000256" key="3">
    <source>
        <dbReference type="ARBA" id="ARBA00023002"/>
    </source>
</evidence>
<dbReference type="Proteomes" id="UP000604383">
    <property type="component" value="Unassembled WGS sequence"/>
</dbReference>
<dbReference type="OrthoDB" id="9769198at2"/>
<evidence type="ECO:0000313" key="9">
    <source>
        <dbReference type="Proteomes" id="UP000260025"/>
    </source>
</evidence>
<comment type="caution">
    <text evidence="8">The sequence shown here is derived from an EMBL/GenBank/DDBJ whole genome shotgun (WGS) entry which is preliminary data.</text>
</comment>
<dbReference type="AlphaFoldDB" id="A0A174ZCV1"/>
<dbReference type="PROSITE" id="PS00059">
    <property type="entry name" value="ADH_ZINC"/>
    <property type="match status" value="1"/>
</dbReference>
<dbReference type="PANTHER" id="PTHR43401">
    <property type="entry name" value="L-THREONINE 3-DEHYDROGENASE"/>
    <property type="match status" value="1"/>
</dbReference>
<dbReference type="InterPro" id="IPR036291">
    <property type="entry name" value="NAD(P)-bd_dom_sf"/>
</dbReference>
<comment type="cofactor">
    <cofactor evidence="4">
        <name>Zn(2+)</name>
        <dbReference type="ChEBI" id="CHEBI:29105"/>
    </cofactor>
</comment>
<dbReference type="CDD" id="cd08236">
    <property type="entry name" value="sugar_DH"/>
    <property type="match status" value="1"/>
</dbReference>
<dbReference type="Pfam" id="PF08240">
    <property type="entry name" value="ADH_N"/>
    <property type="match status" value="1"/>
</dbReference>
<gene>
    <name evidence="8" type="ORF">DXA38_13255</name>
    <name evidence="7" type="ORF">GT664_02265</name>
</gene>
<feature type="domain" description="Alcohol dehydrogenase-like C-terminal" evidence="5">
    <location>
        <begin position="174"/>
        <end position="303"/>
    </location>
</feature>
<evidence type="ECO:0000256" key="2">
    <source>
        <dbReference type="ARBA" id="ARBA00022833"/>
    </source>
</evidence>
<sequence>MEGKMKAAVLHGINDLRIEEVEIPRLDEHDVLVRVSACGVCGSDLPRILTQGTYHFPTIPGHEFGGEVVAIGSCVKQNLLHKNVAVIPLIPCRTCKSCEVGDFAQCENYDFLGSRSDGGFAEYVKVPEENLVIMPDQVKPETAAFLEPISVALHVVSNTGVNFGDDVVVFGLGAIGIFVAQWAKAFGASHVFAVDLDPKKVEIARQLGLTDAVCGSIEEVREIVEKATSRAGCDVVFEASGAPVVFNQAMQLLKQNGRFGPVGRPVRDLTVSVKTYETILRRQLTIKGTWSFEFKRFPHNAWDISLEALQKGIIQTDAIISHRFPLAKTKDAVDLMAEKKEFFYKILIVPNEGTLNIKHIHDKNAS</sequence>
<protein>
    <submittedName>
        <fullName evidence="7">Alcohol dehydrogenase catalytic domain-containing protein</fullName>
    </submittedName>
    <submittedName>
        <fullName evidence="8">Galactitol-1-phosphate 5-dehydrogenase</fullName>
    </submittedName>
</protein>
<dbReference type="Pfam" id="PF00107">
    <property type="entry name" value="ADH_zinc_N"/>
    <property type="match status" value="1"/>
</dbReference>
<dbReference type="EMBL" id="QVEV01000020">
    <property type="protein sequence ID" value="RGC14485.1"/>
    <property type="molecule type" value="Genomic_DNA"/>
</dbReference>
<dbReference type="InterPro" id="IPR013154">
    <property type="entry name" value="ADH-like_N"/>
</dbReference>
<reference evidence="8 9" key="1">
    <citation type="submission" date="2018-08" db="EMBL/GenBank/DDBJ databases">
        <title>A genome reference for cultivated species of the human gut microbiota.</title>
        <authorList>
            <person name="Zou Y."/>
            <person name="Xue W."/>
            <person name="Luo G."/>
        </authorList>
    </citation>
    <scope>NUCLEOTIDE SEQUENCE [LARGE SCALE GENOMIC DNA]</scope>
    <source>
        <strain evidence="8 9">OF01-2LB</strain>
    </source>
</reference>
<evidence type="ECO:0000259" key="5">
    <source>
        <dbReference type="Pfam" id="PF00107"/>
    </source>
</evidence>
<feature type="domain" description="Alcohol dehydrogenase-like N-terminal" evidence="6">
    <location>
        <begin position="28"/>
        <end position="136"/>
    </location>
</feature>
<keyword evidence="2 4" id="KW-0862">Zinc</keyword>
<dbReference type="PANTHER" id="PTHR43401:SF2">
    <property type="entry name" value="L-THREONINE 3-DEHYDROGENASE"/>
    <property type="match status" value="1"/>
</dbReference>
<dbReference type="InterPro" id="IPR013149">
    <property type="entry name" value="ADH-like_C"/>
</dbReference>
<dbReference type="EMBL" id="WWTN01000002">
    <property type="protein sequence ID" value="MZH54603.1"/>
    <property type="molecule type" value="Genomic_DNA"/>
</dbReference>
<dbReference type="InterPro" id="IPR011032">
    <property type="entry name" value="GroES-like_sf"/>
</dbReference>
<evidence type="ECO:0000259" key="6">
    <source>
        <dbReference type="Pfam" id="PF08240"/>
    </source>
</evidence>
<evidence type="ECO:0000256" key="1">
    <source>
        <dbReference type="ARBA" id="ARBA00022723"/>
    </source>
</evidence>
<dbReference type="Gene3D" id="3.40.50.720">
    <property type="entry name" value="NAD(P)-binding Rossmann-like Domain"/>
    <property type="match status" value="1"/>
</dbReference>
<dbReference type="InterPro" id="IPR050129">
    <property type="entry name" value="Zn_alcohol_dh"/>
</dbReference>
<dbReference type="SUPFAM" id="SSF50129">
    <property type="entry name" value="GroES-like"/>
    <property type="match status" value="1"/>
</dbReference>
<evidence type="ECO:0000256" key="4">
    <source>
        <dbReference type="RuleBase" id="RU361277"/>
    </source>
</evidence>
<dbReference type="Gene3D" id="3.90.180.10">
    <property type="entry name" value="Medium-chain alcohol dehydrogenases, catalytic domain"/>
    <property type="match status" value="1"/>
</dbReference>
<keyword evidence="1 4" id="KW-0479">Metal-binding</keyword>
<keyword evidence="3" id="KW-0560">Oxidoreductase</keyword>
<dbReference type="InterPro" id="IPR002328">
    <property type="entry name" value="ADH_Zn_CS"/>
</dbReference>
<dbReference type="RefSeq" id="WP_009270034.1">
    <property type="nucleotide sequence ID" value="NZ_BAABYY010000003.1"/>
</dbReference>
<evidence type="ECO:0000313" key="7">
    <source>
        <dbReference type="EMBL" id="MZH54603.1"/>
    </source>
</evidence>
<accession>A0A174ZCV1</accession>
<organism evidence="8 9">
    <name type="scientific">Clostridium innocuum</name>
    <dbReference type="NCBI Taxonomy" id="1522"/>
    <lineage>
        <taxon>Bacteria</taxon>
        <taxon>Bacillati</taxon>
        <taxon>Bacillota</taxon>
        <taxon>Clostridia</taxon>
        <taxon>Eubacteriales</taxon>
        <taxon>Clostridiaceae</taxon>
        <taxon>Clostridium</taxon>
    </lineage>
</organism>
<dbReference type="SUPFAM" id="SSF51735">
    <property type="entry name" value="NAD(P)-binding Rossmann-fold domains"/>
    <property type="match status" value="1"/>
</dbReference>
<proteinExistence type="inferred from homology"/>
<evidence type="ECO:0000313" key="8">
    <source>
        <dbReference type="EMBL" id="RGC14485.1"/>
    </source>
</evidence>
<dbReference type="Proteomes" id="UP000260025">
    <property type="component" value="Unassembled WGS sequence"/>
</dbReference>
<dbReference type="GO" id="GO:0016491">
    <property type="term" value="F:oxidoreductase activity"/>
    <property type="evidence" value="ECO:0007669"/>
    <property type="project" value="UniProtKB-KW"/>
</dbReference>
<dbReference type="GO" id="GO:0008270">
    <property type="term" value="F:zinc ion binding"/>
    <property type="evidence" value="ECO:0007669"/>
    <property type="project" value="InterPro"/>
</dbReference>
<comment type="similarity">
    <text evidence="4">Belongs to the zinc-containing alcohol dehydrogenase family.</text>
</comment>
<name>A0A174ZCV1_CLOIN</name>